<reference evidence="1" key="4">
    <citation type="submission" date="2025-09" db="UniProtKB">
        <authorList>
            <consortium name="Ensembl"/>
        </authorList>
    </citation>
    <scope>IDENTIFICATION</scope>
</reference>
<accession>H2XV28</accession>
<dbReference type="HOGENOM" id="CLU_2541885_0_0_1"/>
<name>H2XV28_CIOIN</name>
<sequence length="83" mass="9673">MGCAICCFCGVPRETDDVTLTSSSLSRYPFGRFELKLVSENRRFKKFIAFCIEDILILVKKEPKYQSVDVRINSFVKRDLNRM</sequence>
<reference evidence="1" key="3">
    <citation type="submission" date="2025-08" db="UniProtKB">
        <authorList>
            <consortium name="Ensembl"/>
        </authorList>
    </citation>
    <scope>IDENTIFICATION</scope>
</reference>
<evidence type="ECO:0000313" key="1">
    <source>
        <dbReference type="Ensembl" id="ENSCINP00000033512.1"/>
    </source>
</evidence>
<evidence type="ECO:0000313" key="2">
    <source>
        <dbReference type="Proteomes" id="UP000008144"/>
    </source>
</evidence>
<reference evidence="2" key="1">
    <citation type="journal article" date="2002" name="Science">
        <title>The draft genome of Ciona intestinalis: insights into chordate and vertebrate origins.</title>
        <authorList>
            <person name="Dehal P."/>
            <person name="Satou Y."/>
            <person name="Campbell R.K."/>
            <person name="Chapman J."/>
            <person name="Degnan B."/>
            <person name="De Tomaso A."/>
            <person name="Davidson B."/>
            <person name="Di Gregorio A."/>
            <person name="Gelpke M."/>
            <person name="Goodstein D.M."/>
            <person name="Harafuji N."/>
            <person name="Hastings K.E."/>
            <person name="Ho I."/>
            <person name="Hotta K."/>
            <person name="Huang W."/>
            <person name="Kawashima T."/>
            <person name="Lemaire P."/>
            <person name="Martinez D."/>
            <person name="Meinertzhagen I.A."/>
            <person name="Necula S."/>
            <person name="Nonaka M."/>
            <person name="Putnam N."/>
            <person name="Rash S."/>
            <person name="Saiga H."/>
            <person name="Satake M."/>
            <person name="Terry A."/>
            <person name="Yamada L."/>
            <person name="Wang H.G."/>
            <person name="Awazu S."/>
            <person name="Azumi K."/>
            <person name="Boore J."/>
            <person name="Branno M."/>
            <person name="Chin-Bow S."/>
            <person name="DeSantis R."/>
            <person name="Doyle S."/>
            <person name="Francino P."/>
            <person name="Keys D.N."/>
            <person name="Haga S."/>
            <person name="Hayashi H."/>
            <person name="Hino K."/>
            <person name="Imai K.S."/>
            <person name="Inaba K."/>
            <person name="Kano S."/>
            <person name="Kobayashi K."/>
            <person name="Kobayashi M."/>
            <person name="Lee B.I."/>
            <person name="Makabe K.W."/>
            <person name="Manohar C."/>
            <person name="Matassi G."/>
            <person name="Medina M."/>
            <person name="Mochizuki Y."/>
            <person name="Mount S."/>
            <person name="Morishita T."/>
            <person name="Miura S."/>
            <person name="Nakayama A."/>
            <person name="Nishizaka S."/>
            <person name="Nomoto H."/>
            <person name="Ohta F."/>
            <person name="Oishi K."/>
            <person name="Rigoutsos I."/>
            <person name="Sano M."/>
            <person name="Sasaki A."/>
            <person name="Sasakura Y."/>
            <person name="Shoguchi E."/>
            <person name="Shin-i T."/>
            <person name="Spagnuolo A."/>
            <person name="Stainier D."/>
            <person name="Suzuki M.M."/>
            <person name="Tassy O."/>
            <person name="Takatori N."/>
            <person name="Tokuoka M."/>
            <person name="Yagi K."/>
            <person name="Yoshizaki F."/>
            <person name="Wada S."/>
            <person name="Zhang C."/>
            <person name="Hyatt P.D."/>
            <person name="Larimer F."/>
            <person name="Detter C."/>
            <person name="Doggett N."/>
            <person name="Glavina T."/>
            <person name="Hawkins T."/>
            <person name="Richardson P."/>
            <person name="Lucas S."/>
            <person name="Kohara Y."/>
            <person name="Levine M."/>
            <person name="Satoh N."/>
            <person name="Rokhsar D.S."/>
        </authorList>
    </citation>
    <scope>NUCLEOTIDE SEQUENCE [LARGE SCALE GENOMIC DNA]</scope>
</reference>
<proteinExistence type="predicted"/>
<dbReference type="AlphaFoldDB" id="H2XV28"/>
<protein>
    <submittedName>
        <fullName evidence="1">Uncharacterized protein</fullName>
    </submittedName>
</protein>
<dbReference type="Proteomes" id="UP000008144">
    <property type="component" value="Chromosome 5"/>
</dbReference>
<reference evidence="1" key="2">
    <citation type="journal article" date="2008" name="Genome Biol.">
        <title>Improved genome assembly and evidence-based global gene model set for the chordate Ciona intestinalis: new insight into intron and operon populations.</title>
        <authorList>
            <person name="Satou Y."/>
            <person name="Mineta K."/>
            <person name="Ogasawara M."/>
            <person name="Sasakura Y."/>
            <person name="Shoguchi E."/>
            <person name="Ueno K."/>
            <person name="Yamada L."/>
            <person name="Matsumoto J."/>
            <person name="Wasserscheid J."/>
            <person name="Dewar K."/>
            <person name="Wiley G.B."/>
            <person name="Macmil S.L."/>
            <person name="Roe B.A."/>
            <person name="Zeller R.W."/>
            <person name="Hastings K.E."/>
            <person name="Lemaire P."/>
            <person name="Lindquist E."/>
            <person name="Endo T."/>
            <person name="Hotta K."/>
            <person name="Inaba K."/>
        </authorList>
    </citation>
    <scope>NUCLEOTIDE SEQUENCE [LARGE SCALE GENOMIC DNA]</scope>
    <source>
        <strain evidence="1">wild type</strain>
    </source>
</reference>
<dbReference type="InParanoid" id="H2XV28"/>
<organism evidence="1 2">
    <name type="scientific">Ciona intestinalis</name>
    <name type="common">Transparent sea squirt</name>
    <name type="synonym">Ascidia intestinalis</name>
    <dbReference type="NCBI Taxonomy" id="7719"/>
    <lineage>
        <taxon>Eukaryota</taxon>
        <taxon>Metazoa</taxon>
        <taxon>Chordata</taxon>
        <taxon>Tunicata</taxon>
        <taxon>Ascidiacea</taxon>
        <taxon>Phlebobranchia</taxon>
        <taxon>Cionidae</taxon>
        <taxon>Ciona</taxon>
    </lineage>
</organism>
<dbReference type="EMBL" id="EAAA01002187">
    <property type="status" value="NOT_ANNOTATED_CDS"/>
    <property type="molecule type" value="Genomic_DNA"/>
</dbReference>
<dbReference type="Ensembl" id="ENSCINT00000032185.1">
    <property type="protein sequence ID" value="ENSCINP00000033512.1"/>
    <property type="gene ID" value="ENSCING00000021235.1"/>
</dbReference>
<keyword evidence="2" id="KW-1185">Reference proteome</keyword>